<dbReference type="SUPFAM" id="SSF143985">
    <property type="entry name" value="L,D-transpeptidase pre-catalytic domain-like"/>
    <property type="match status" value="1"/>
</dbReference>
<dbReference type="PANTHER" id="PTHR30582">
    <property type="entry name" value="L,D-TRANSPEPTIDASE"/>
    <property type="match status" value="1"/>
</dbReference>
<evidence type="ECO:0000313" key="11">
    <source>
        <dbReference type="Proteomes" id="UP000713904"/>
    </source>
</evidence>
<keyword evidence="8" id="KW-0472">Membrane</keyword>
<evidence type="ECO:0000256" key="3">
    <source>
        <dbReference type="ARBA" id="ARBA00022960"/>
    </source>
</evidence>
<protein>
    <submittedName>
        <fullName evidence="10">L,D-transpeptidase family protein</fullName>
    </submittedName>
</protein>
<evidence type="ECO:0000256" key="6">
    <source>
        <dbReference type="PROSITE-ProRule" id="PRU01373"/>
    </source>
</evidence>
<sequence>MSRVERKRLEKESRKKKLFPFSKKTNDIVLEKNKEEKASVDSNYDENIYNLEANSFKEIEEMQKKDTPKNKPEVVSNVQTLSNNEDDFGKTSSYVYSKSNEKSSSRMKTADRIISVEDEKMYLNNKKNRTEGGKDYEEDVLTVDSIFTAEDIKNGINDEEVIVQEKSGDEEIDINSIKKLDIEDAPFEDVVKVAESRLAAEFEEKKMEEEKKKKEELLKKQEEEKRIAEEKRLAEEKRKEEGLIRQQKAEQEKKKQKELLNNQDKSLDDKKEDKNNSNGSDSNNDLKEEANINKSNYSKDNNASEDKKAKKNKIEKKKVKSAPLISNINSVVDEKPKKNRTFKKVIGIIIAILLIIYIIGCVLFNGRFYPNTYVNGINVSFKTPKELDTLAKARLEGYKLTLNGRKNVKDSIKGDDIEIEYISDGSATNIKKEQGFLTWPKAFFSDSKIDGQLNIKFDESKLEKIVDDFNIFDKKNITPPISAFPDYNIKEKKMFANKGDIGSTPVKEKVYKFVKDSIKAEAVFANYDDYVYLPQKNTYKDSRLKKAIDEIEPYTNMKIEYDFEYETFTATGQDIVKMFKVDSEKDYSVELSRDNVREFVRSLSRKYSTYGDTREIKSASTGEMLKVSGGVYGWLIDREKETDALLKLVEAKKDIVKRKPIYAQTAVSRSKNDMGNEFIEIDLGSQHMWFVRDGKAIVSTPIVSGNPNRGDATPTGIYPLNYKTRHATLRGPGYASPVSYWMPFNGDIGIHDASWQPVYGGSRYLYAGSHGCINTPYGSMAQFYSLAKEGMPVVVHY</sequence>
<comment type="caution">
    <text evidence="10">The sequence shown here is derived from an EMBL/GenBank/DDBJ whole genome shotgun (WGS) entry which is preliminary data.</text>
</comment>
<dbReference type="PROSITE" id="PS52029">
    <property type="entry name" value="LD_TPASE"/>
    <property type="match status" value="1"/>
</dbReference>
<feature type="domain" description="L,D-TPase catalytic" evidence="9">
    <location>
        <begin position="677"/>
        <end position="796"/>
    </location>
</feature>
<accession>A0ABR6TJ99</accession>
<evidence type="ECO:0000256" key="4">
    <source>
        <dbReference type="ARBA" id="ARBA00022984"/>
    </source>
</evidence>
<organism evidence="10 11">
    <name type="scientific">Peptostreptococcus canis</name>
    <dbReference type="NCBI Taxonomy" id="1159213"/>
    <lineage>
        <taxon>Bacteria</taxon>
        <taxon>Bacillati</taxon>
        <taxon>Bacillota</taxon>
        <taxon>Clostridia</taxon>
        <taxon>Peptostreptococcales</taxon>
        <taxon>Peptostreptococcaceae</taxon>
        <taxon>Peptostreptococcus</taxon>
    </lineage>
</organism>
<evidence type="ECO:0000256" key="5">
    <source>
        <dbReference type="ARBA" id="ARBA00023316"/>
    </source>
</evidence>
<keyword evidence="3 6" id="KW-0133">Cell shape</keyword>
<feature type="active site" description="Proton donor/acceptor" evidence="6">
    <location>
        <position position="751"/>
    </location>
</feature>
<evidence type="ECO:0000256" key="2">
    <source>
        <dbReference type="ARBA" id="ARBA00022679"/>
    </source>
</evidence>
<dbReference type="InterPro" id="IPR038063">
    <property type="entry name" value="Transpep_catalytic_dom"/>
</dbReference>
<dbReference type="InterPro" id="IPR050979">
    <property type="entry name" value="LD-transpeptidase"/>
</dbReference>
<reference evidence="10 11" key="1">
    <citation type="submission" date="2020-05" db="EMBL/GenBank/DDBJ databases">
        <title>Draft genome of xy-202 and genomic insight in genome of the genus Peptostreptococcus.</title>
        <authorList>
            <person name="Zhang Z."/>
        </authorList>
    </citation>
    <scope>NUCLEOTIDE SEQUENCE [LARGE SCALE GENOMIC DNA]</scope>
    <source>
        <strain evidence="10 11">DSM 27025</strain>
    </source>
</reference>
<dbReference type="Gene3D" id="3.10.20.800">
    <property type="match status" value="1"/>
</dbReference>
<dbReference type="EMBL" id="JABGBW010000001">
    <property type="protein sequence ID" value="MBC2575464.1"/>
    <property type="molecule type" value="Genomic_DNA"/>
</dbReference>
<feature type="compositionally biased region" description="Basic and acidic residues" evidence="7">
    <location>
        <begin position="99"/>
        <end position="111"/>
    </location>
</feature>
<evidence type="ECO:0000256" key="7">
    <source>
        <dbReference type="SAM" id="MobiDB-lite"/>
    </source>
</evidence>
<keyword evidence="8" id="KW-0812">Transmembrane</keyword>
<evidence type="ECO:0000256" key="8">
    <source>
        <dbReference type="SAM" id="Phobius"/>
    </source>
</evidence>
<feature type="compositionally biased region" description="Basic and acidic residues" evidence="7">
    <location>
        <begin position="265"/>
        <end position="275"/>
    </location>
</feature>
<dbReference type="PANTHER" id="PTHR30582:SF33">
    <property type="entry name" value="EXPORTED PROTEIN"/>
    <property type="match status" value="1"/>
</dbReference>
<feature type="compositionally biased region" description="Basic and acidic residues" evidence="7">
    <location>
        <begin position="204"/>
        <end position="258"/>
    </location>
</feature>
<dbReference type="Gene3D" id="2.40.440.10">
    <property type="entry name" value="L,D-transpeptidase catalytic domain-like"/>
    <property type="match status" value="1"/>
</dbReference>
<dbReference type="RefSeq" id="WP_185623490.1">
    <property type="nucleotide sequence ID" value="NZ_JABGBW010000001.1"/>
</dbReference>
<feature type="transmembrane region" description="Helical" evidence="8">
    <location>
        <begin position="345"/>
        <end position="365"/>
    </location>
</feature>
<dbReference type="Proteomes" id="UP000713904">
    <property type="component" value="Unassembled WGS sequence"/>
</dbReference>
<proteinExistence type="predicted"/>
<dbReference type="InterPro" id="IPR005490">
    <property type="entry name" value="LD_TPept_cat_dom"/>
</dbReference>
<dbReference type="CDD" id="cd16913">
    <property type="entry name" value="YkuD_like"/>
    <property type="match status" value="1"/>
</dbReference>
<dbReference type="Pfam" id="PF03734">
    <property type="entry name" value="YkuD"/>
    <property type="match status" value="1"/>
</dbReference>
<keyword evidence="11" id="KW-1185">Reference proteome</keyword>
<name>A0ABR6TJ99_9FIRM</name>
<comment type="pathway">
    <text evidence="1 6">Cell wall biogenesis; peptidoglycan biosynthesis.</text>
</comment>
<evidence type="ECO:0000259" key="9">
    <source>
        <dbReference type="PROSITE" id="PS52029"/>
    </source>
</evidence>
<dbReference type="SUPFAM" id="SSF141523">
    <property type="entry name" value="L,D-transpeptidase catalytic domain-like"/>
    <property type="match status" value="1"/>
</dbReference>
<evidence type="ECO:0000256" key="1">
    <source>
        <dbReference type="ARBA" id="ARBA00004752"/>
    </source>
</evidence>
<evidence type="ECO:0000313" key="10">
    <source>
        <dbReference type="EMBL" id="MBC2575464.1"/>
    </source>
</evidence>
<keyword evidence="2" id="KW-0808">Transferase</keyword>
<gene>
    <name evidence="10" type="ORF">HLB29_02050</name>
</gene>
<feature type="region of interest" description="Disordered" evidence="7">
    <location>
        <begin position="204"/>
        <end position="316"/>
    </location>
</feature>
<feature type="region of interest" description="Disordered" evidence="7">
    <location>
        <begin position="79"/>
        <end position="111"/>
    </location>
</feature>
<feature type="active site" description="Nucleophile" evidence="6">
    <location>
        <position position="772"/>
    </location>
</feature>
<keyword evidence="5 6" id="KW-0961">Cell wall biogenesis/degradation</keyword>
<keyword evidence="8" id="KW-1133">Transmembrane helix</keyword>
<dbReference type="InterPro" id="IPR038054">
    <property type="entry name" value="LD_TPept-like_central_sf"/>
</dbReference>
<keyword evidence="4 6" id="KW-0573">Peptidoglycan synthesis</keyword>